<comment type="caution">
    <text evidence="1">The sequence shown here is derived from an EMBL/GenBank/DDBJ whole genome shotgun (WGS) entry which is preliminary data.</text>
</comment>
<accession>A0ACB9Q4W8</accession>
<reference evidence="1 2" key="1">
    <citation type="journal article" date="2022" name="DNA Res.">
        <title>Chromosomal-level genome assembly of the orchid tree Bauhinia variegata (Leguminosae; Cercidoideae) supports the allotetraploid origin hypothesis of Bauhinia.</title>
        <authorList>
            <person name="Zhong Y."/>
            <person name="Chen Y."/>
            <person name="Zheng D."/>
            <person name="Pang J."/>
            <person name="Liu Y."/>
            <person name="Luo S."/>
            <person name="Meng S."/>
            <person name="Qian L."/>
            <person name="Wei D."/>
            <person name="Dai S."/>
            <person name="Zhou R."/>
        </authorList>
    </citation>
    <scope>NUCLEOTIDE SEQUENCE [LARGE SCALE GENOMIC DNA]</scope>
    <source>
        <strain evidence="1">BV-YZ2020</strain>
    </source>
</reference>
<protein>
    <submittedName>
        <fullName evidence="1">Uncharacterized protein</fullName>
    </submittedName>
</protein>
<organism evidence="1 2">
    <name type="scientific">Bauhinia variegata</name>
    <name type="common">Purple orchid tree</name>
    <name type="synonym">Phanera variegata</name>
    <dbReference type="NCBI Taxonomy" id="167791"/>
    <lineage>
        <taxon>Eukaryota</taxon>
        <taxon>Viridiplantae</taxon>
        <taxon>Streptophyta</taxon>
        <taxon>Embryophyta</taxon>
        <taxon>Tracheophyta</taxon>
        <taxon>Spermatophyta</taxon>
        <taxon>Magnoliopsida</taxon>
        <taxon>eudicotyledons</taxon>
        <taxon>Gunneridae</taxon>
        <taxon>Pentapetalae</taxon>
        <taxon>rosids</taxon>
        <taxon>fabids</taxon>
        <taxon>Fabales</taxon>
        <taxon>Fabaceae</taxon>
        <taxon>Cercidoideae</taxon>
        <taxon>Cercideae</taxon>
        <taxon>Bauhiniinae</taxon>
        <taxon>Bauhinia</taxon>
    </lineage>
</organism>
<evidence type="ECO:0000313" key="1">
    <source>
        <dbReference type="EMBL" id="KAI4355837.1"/>
    </source>
</evidence>
<gene>
    <name evidence="1" type="ORF">L6164_004572</name>
</gene>
<proteinExistence type="predicted"/>
<evidence type="ECO:0000313" key="2">
    <source>
        <dbReference type="Proteomes" id="UP000828941"/>
    </source>
</evidence>
<name>A0ACB9Q4W8_BAUVA</name>
<dbReference type="EMBL" id="CM039427">
    <property type="protein sequence ID" value="KAI4355837.1"/>
    <property type="molecule type" value="Genomic_DNA"/>
</dbReference>
<sequence length="619" mass="69914">MERKGLGFVGFRTLLIVGSIVFPMLVTFTLLRQNSIFDIGEGFSKINVMGGRAKNAVTDGLKGGAKNVTAPTRGEVHNETHVLEKEAQNVSAEDKRGAGQNITGSEVVLKENARVGIPGILEDTPQRNTTPDVGPKNYSYADVENDPSPSTSIGNVELLDGLLASTFDKGSCLSRYQSYLYRKPSPYKPSPYLKSKLRHYEHLHRNCGPHTKSYHRTMGTGNRSSKKNVASKCKYLVWIASNGLGNRMLTLSSAFLYAMLTDRILLVRFGTDMVGLFCEPFPDSSWLLPKNFPYWKNWKNVETYENFRKNDINTYKGFLPSFLLVNLQHSHDGHENFFQCDNSQDLLQKVAVLILTSDQYFAPSLFMIPSLKQELSKMFPEKDTIFHHLGRYLFHPSNDAWGLISRYYEAHLAKVNQKIGLQIRVYNTHRTPHQTVLGEILACTHKHKLLPELDMQKSVISPLKNQTLKAVLVASLFSEYGEGLRTLYMKKHTVTGEIIKVYQPSHEERQRSNDNMHNIKALTEIYLLSLCDALITSQKSTFGYVAQSLGGLKPWILQKAYGETIPDPPCQRLMSMEPCFHYPPKHDCMGNGIVNITLLFPHIRNCEDVNSGFKLVNLS</sequence>
<dbReference type="Proteomes" id="UP000828941">
    <property type="component" value="Chromosome 2"/>
</dbReference>
<keyword evidence="2" id="KW-1185">Reference proteome</keyword>